<comment type="caution">
    <text evidence="5">The sequence shown here is derived from an EMBL/GenBank/DDBJ whole genome shotgun (WGS) entry which is preliminary data.</text>
</comment>
<dbReference type="PANTHER" id="PTHR21599">
    <property type="entry name" value="GLYCERATE KINASE"/>
    <property type="match status" value="1"/>
</dbReference>
<dbReference type="SUPFAM" id="SSF110738">
    <property type="entry name" value="Glycerate kinase I"/>
    <property type="match status" value="1"/>
</dbReference>
<keyword evidence="2 4" id="KW-0808">Transferase</keyword>
<gene>
    <name evidence="5" type="ORF">ACFP2T_36555</name>
</gene>
<evidence type="ECO:0000313" key="5">
    <source>
        <dbReference type="EMBL" id="MFC6021663.1"/>
    </source>
</evidence>
<name>A0ABW1KLF8_9ACTN</name>
<dbReference type="PANTHER" id="PTHR21599:SF0">
    <property type="entry name" value="GLYCERATE KINASE"/>
    <property type="match status" value="1"/>
</dbReference>
<dbReference type="Proteomes" id="UP001596203">
    <property type="component" value="Unassembled WGS sequence"/>
</dbReference>
<protein>
    <submittedName>
        <fullName evidence="5">Glycerate kinase</fullName>
    </submittedName>
</protein>
<dbReference type="InterPro" id="IPR018197">
    <property type="entry name" value="Glycerate_kinase_RE-like"/>
</dbReference>
<organism evidence="5 6">
    <name type="scientific">Plantactinospora solaniradicis</name>
    <dbReference type="NCBI Taxonomy" id="1723736"/>
    <lineage>
        <taxon>Bacteria</taxon>
        <taxon>Bacillati</taxon>
        <taxon>Actinomycetota</taxon>
        <taxon>Actinomycetes</taxon>
        <taxon>Micromonosporales</taxon>
        <taxon>Micromonosporaceae</taxon>
        <taxon>Plantactinospora</taxon>
    </lineage>
</organism>
<dbReference type="PIRSF" id="PIRSF006078">
    <property type="entry name" value="GlxK"/>
    <property type="match status" value="1"/>
</dbReference>
<proteinExistence type="inferred from homology"/>
<dbReference type="InterPro" id="IPR036129">
    <property type="entry name" value="Glycerate_kinase_sf"/>
</dbReference>
<dbReference type="InterPro" id="IPR004381">
    <property type="entry name" value="Glycerate_kinase"/>
</dbReference>
<comment type="similarity">
    <text evidence="1 4">Belongs to the glycerate kinase type-1 family.</text>
</comment>
<evidence type="ECO:0000256" key="3">
    <source>
        <dbReference type="ARBA" id="ARBA00022777"/>
    </source>
</evidence>
<dbReference type="RefSeq" id="WP_377430149.1">
    <property type="nucleotide sequence ID" value="NZ_JBHSPR010000050.1"/>
</dbReference>
<dbReference type="GO" id="GO:0016301">
    <property type="term" value="F:kinase activity"/>
    <property type="evidence" value="ECO:0007669"/>
    <property type="project" value="UniProtKB-KW"/>
</dbReference>
<keyword evidence="6" id="KW-1185">Reference proteome</keyword>
<sequence length="394" mass="39361">MLLAPDKFKGSLTATEVVRHLTAGLRRAVPDIEVRGFPVADGGDGTLDAAVSAGFRRIPVDVTGPTGIPVRTAFGYADGVAVVELADACGLRRLPDGVPDPRHASSHGAGEVIRAALEHGCAEVVLGLGGSASTDGGAGLVGALGVRLLDERGAELPPGGAALRHLHRVDLTGLHPAVRRTRFVVAGDVNNPLLGPTGAATVYGPQKGATDDDVAVLEAGLTRWAELAEAAIRAADLPGATGSAPGLGVSRWPGSGAAGGVGFAALGFLGARFRSGIELLLDLLGFPEALADADLVVTGEGSLDAQSLHGKAPVGVATAAADAGVPTVAVAGQVSVGPDELRKAGIRAAYPLTDLEPDPAACLDRAAELVEKVAETLAADWLDPSGRDGALGGG</sequence>
<dbReference type="Gene3D" id="3.90.1510.10">
    <property type="entry name" value="Glycerate kinase, domain 2"/>
    <property type="match status" value="1"/>
</dbReference>
<keyword evidence="3 4" id="KW-0418">Kinase</keyword>
<evidence type="ECO:0000256" key="2">
    <source>
        <dbReference type="ARBA" id="ARBA00022679"/>
    </source>
</evidence>
<evidence type="ECO:0000256" key="4">
    <source>
        <dbReference type="PIRNR" id="PIRNR006078"/>
    </source>
</evidence>
<dbReference type="InterPro" id="IPR018193">
    <property type="entry name" value="Glyc_kinase_flavodox-like_fold"/>
</dbReference>
<dbReference type="EMBL" id="JBHSPR010000050">
    <property type="protein sequence ID" value="MFC6021663.1"/>
    <property type="molecule type" value="Genomic_DNA"/>
</dbReference>
<reference evidence="6" key="1">
    <citation type="journal article" date="2019" name="Int. J. Syst. Evol. Microbiol.">
        <title>The Global Catalogue of Microorganisms (GCM) 10K type strain sequencing project: providing services to taxonomists for standard genome sequencing and annotation.</title>
        <authorList>
            <consortium name="The Broad Institute Genomics Platform"/>
            <consortium name="The Broad Institute Genome Sequencing Center for Infectious Disease"/>
            <person name="Wu L."/>
            <person name="Ma J."/>
        </authorList>
    </citation>
    <scope>NUCLEOTIDE SEQUENCE [LARGE SCALE GENOMIC DNA]</scope>
    <source>
        <strain evidence="6">ZS-35-S2</strain>
    </source>
</reference>
<evidence type="ECO:0000256" key="1">
    <source>
        <dbReference type="ARBA" id="ARBA00006284"/>
    </source>
</evidence>
<dbReference type="Gene3D" id="3.40.50.10350">
    <property type="entry name" value="Glycerate kinase, domain 1"/>
    <property type="match status" value="1"/>
</dbReference>
<accession>A0ABW1KLF8</accession>
<dbReference type="NCBIfam" id="TIGR00045">
    <property type="entry name" value="glycerate kinase"/>
    <property type="match status" value="1"/>
</dbReference>
<dbReference type="Pfam" id="PF02595">
    <property type="entry name" value="Gly_kinase"/>
    <property type="match status" value="1"/>
</dbReference>
<evidence type="ECO:0000313" key="6">
    <source>
        <dbReference type="Proteomes" id="UP001596203"/>
    </source>
</evidence>